<dbReference type="CAZy" id="GT8">
    <property type="family name" value="Glycosyltransferase Family 8"/>
</dbReference>
<dbReference type="GO" id="GO:0046872">
    <property type="term" value="F:metal ion binding"/>
    <property type="evidence" value="ECO:0007669"/>
    <property type="project" value="UniProtKB-KW"/>
</dbReference>
<dbReference type="Pfam" id="PF01501">
    <property type="entry name" value="Glyco_transf_8"/>
    <property type="match status" value="1"/>
</dbReference>
<name>B1Y723_LEPCP</name>
<keyword evidence="2 4" id="KW-0808">Transferase</keyword>
<evidence type="ECO:0000313" key="4">
    <source>
        <dbReference type="EMBL" id="ACB33650.1"/>
    </source>
</evidence>
<evidence type="ECO:0000256" key="2">
    <source>
        <dbReference type="ARBA" id="ARBA00022679"/>
    </source>
</evidence>
<dbReference type="InterPro" id="IPR050748">
    <property type="entry name" value="Glycosyltrans_8_dom-fam"/>
</dbReference>
<dbReference type="InterPro" id="IPR029044">
    <property type="entry name" value="Nucleotide-diphossugar_trans"/>
</dbReference>
<dbReference type="CDD" id="cd04194">
    <property type="entry name" value="GT8_A4GalT_like"/>
    <property type="match status" value="1"/>
</dbReference>
<proteinExistence type="predicted"/>
<dbReference type="STRING" id="395495.Lcho_1382"/>
<dbReference type="RefSeq" id="WP_012346412.1">
    <property type="nucleotide sequence ID" value="NC_010524.1"/>
</dbReference>
<dbReference type="eggNOG" id="COG1442">
    <property type="taxonomic scope" value="Bacteria"/>
</dbReference>
<dbReference type="Proteomes" id="UP000001693">
    <property type="component" value="Chromosome"/>
</dbReference>
<gene>
    <name evidence="4" type="ordered locus">Lcho_1382</name>
</gene>
<dbReference type="SUPFAM" id="SSF53448">
    <property type="entry name" value="Nucleotide-diphospho-sugar transferases"/>
    <property type="match status" value="1"/>
</dbReference>
<dbReference type="GO" id="GO:0016757">
    <property type="term" value="F:glycosyltransferase activity"/>
    <property type="evidence" value="ECO:0007669"/>
    <property type="project" value="UniProtKB-KW"/>
</dbReference>
<dbReference type="OrthoDB" id="5672604at2"/>
<organism evidence="4 5">
    <name type="scientific">Leptothrix cholodnii (strain ATCC 51168 / LMG 8142 / SP-6)</name>
    <name type="common">Leptothrix discophora (strain SP-6)</name>
    <dbReference type="NCBI Taxonomy" id="395495"/>
    <lineage>
        <taxon>Bacteria</taxon>
        <taxon>Pseudomonadati</taxon>
        <taxon>Pseudomonadota</taxon>
        <taxon>Betaproteobacteria</taxon>
        <taxon>Burkholderiales</taxon>
        <taxon>Sphaerotilaceae</taxon>
        <taxon>Leptothrix</taxon>
    </lineage>
</organism>
<sequence length="316" mass="35093">MAPNHHAGAFCPIVLACDEAYLMPLATTLRSVVESNAAHWPIECHVLVDDVSLPGRARVERSLPARAAQIRWHAVDLTDFSSFETQAAISKMTFARLLMADLLPAELERVLYLDTDILVLGDLLPLMRTELDGAILGAVRDGLDAELKSTSPAPTGMPDVCDYFNAGVLLIDLARWRAGRVSAAARDHLVAHPQTPFADQDALNVACDGHWKPLAAHWNFQGHRSTDIAALAPSQRPGIVHFITALKPWKADSLSLNARLYDGWRSRTLFARHPVMRWTDAIRALVSRMNRALSAHESTRRLKHQLRQTFSTRQAR</sequence>
<evidence type="ECO:0000313" key="5">
    <source>
        <dbReference type="Proteomes" id="UP000001693"/>
    </source>
</evidence>
<evidence type="ECO:0000256" key="1">
    <source>
        <dbReference type="ARBA" id="ARBA00022676"/>
    </source>
</evidence>
<dbReference type="HOGENOM" id="CLU_050833_0_3_4"/>
<protein>
    <submittedName>
        <fullName evidence="4">Glycosyl transferase family 8</fullName>
    </submittedName>
</protein>
<reference evidence="4 5" key="1">
    <citation type="submission" date="2008-03" db="EMBL/GenBank/DDBJ databases">
        <title>Complete sequence of Leptothrix cholodnii SP-6.</title>
        <authorList>
            <consortium name="US DOE Joint Genome Institute"/>
            <person name="Copeland A."/>
            <person name="Lucas S."/>
            <person name="Lapidus A."/>
            <person name="Glavina del Rio T."/>
            <person name="Dalin E."/>
            <person name="Tice H."/>
            <person name="Bruce D."/>
            <person name="Goodwin L."/>
            <person name="Pitluck S."/>
            <person name="Chertkov O."/>
            <person name="Brettin T."/>
            <person name="Detter J.C."/>
            <person name="Han C."/>
            <person name="Kuske C.R."/>
            <person name="Schmutz J."/>
            <person name="Larimer F."/>
            <person name="Land M."/>
            <person name="Hauser L."/>
            <person name="Kyrpides N."/>
            <person name="Lykidis A."/>
            <person name="Emerson D."/>
            <person name="Richardson P."/>
        </authorList>
    </citation>
    <scope>NUCLEOTIDE SEQUENCE [LARGE SCALE GENOMIC DNA]</scope>
    <source>
        <strain evidence="5">ATCC 51168 / LMG 8142 / SP-6</strain>
    </source>
</reference>
<keyword evidence="5" id="KW-1185">Reference proteome</keyword>
<dbReference type="EMBL" id="CP001013">
    <property type="protein sequence ID" value="ACB33650.1"/>
    <property type="molecule type" value="Genomic_DNA"/>
</dbReference>
<accession>B1Y723</accession>
<dbReference type="Gene3D" id="3.90.550.10">
    <property type="entry name" value="Spore Coat Polysaccharide Biosynthesis Protein SpsA, Chain A"/>
    <property type="match status" value="1"/>
</dbReference>
<keyword evidence="3" id="KW-0479">Metal-binding</keyword>
<dbReference type="AlphaFoldDB" id="B1Y723"/>
<dbReference type="PANTHER" id="PTHR13778:SF47">
    <property type="entry name" value="LIPOPOLYSACCHARIDE 1,3-GALACTOSYLTRANSFERASE"/>
    <property type="match status" value="1"/>
</dbReference>
<dbReference type="InterPro" id="IPR002495">
    <property type="entry name" value="Glyco_trans_8"/>
</dbReference>
<dbReference type="KEGG" id="lch:Lcho_1382"/>
<keyword evidence="1" id="KW-0328">Glycosyltransferase</keyword>
<dbReference type="PANTHER" id="PTHR13778">
    <property type="entry name" value="GLYCOSYLTRANSFERASE 8 DOMAIN-CONTAINING PROTEIN"/>
    <property type="match status" value="1"/>
</dbReference>
<evidence type="ECO:0000256" key="3">
    <source>
        <dbReference type="ARBA" id="ARBA00022723"/>
    </source>
</evidence>